<evidence type="ECO:0000313" key="2">
    <source>
        <dbReference type="Proteomes" id="UP001181693"/>
    </source>
</evidence>
<dbReference type="Proteomes" id="UP001181693">
    <property type="component" value="Unassembled WGS sequence"/>
</dbReference>
<dbReference type="EMBL" id="DYDO01000007">
    <property type="protein sequence ID" value="DBA21586.1"/>
    <property type="molecule type" value="Genomic_DNA"/>
</dbReference>
<comment type="caution">
    <text evidence="1">The sequence shown here is derived from an EMBL/GenBank/DDBJ whole genome shotgun (WGS) entry which is preliminary data.</text>
</comment>
<evidence type="ECO:0000313" key="1">
    <source>
        <dbReference type="EMBL" id="DBA21586.1"/>
    </source>
</evidence>
<name>A0AAV2ZT52_PYXAD</name>
<reference evidence="1" key="1">
    <citation type="thesis" date="2020" institute="ProQuest LLC" country="789 East Eisenhower Parkway, Ann Arbor, MI, USA">
        <title>Comparative Genomics and Chromosome Evolution.</title>
        <authorList>
            <person name="Mudd A.B."/>
        </authorList>
    </citation>
    <scope>NUCLEOTIDE SEQUENCE</scope>
    <source>
        <strain evidence="1">1538</strain>
        <tissue evidence="1">Blood</tissue>
    </source>
</reference>
<keyword evidence="2" id="KW-1185">Reference proteome</keyword>
<protein>
    <submittedName>
        <fullName evidence="1">Uncharacterized protein</fullName>
    </submittedName>
</protein>
<organism evidence="1 2">
    <name type="scientific">Pyxicephalus adspersus</name>
    <name type="common">African bullfrog</name>
    <dbReference type="NCBI Taxonomy" id="30357"/>
    <lineage>
        <taxon>Eukaryota</taxon>
        <taxon>Metazoa</taxon>
        <taxon>Chordata</taxon>
        <taxon>Craniata</taxon>
        <taxon>Vertebrata</taxon>
        <taxon>Euteleostomi</taxon>
        <taxon>Amphibia</taxon>
        <taxon>Batrachia</taxon>
        <taxon>Anura</taxon>
        <taxon>Neobatrachia</taxon>
        <taxon>Ranoidea</taxon>
        <taxon>Pyxicephalidae</taxon>
        <taxon>Pyxicephalinae</taxon>
        <taxon>Pyxicephalus</taxon>
    </lineage>
</organism>
<dbReference type="PROSITE" id="PS51257">
    <property type="entry name" value="PROKAR_LIPOPROTEIN"/>
    <property type="match status" value="1"/>
</dbReference>
<dbReference type="AlphaFoldDB" id="A0AAV2ZT52"/>
<sequence>MCTHKCLPHYRESLTLIKKKSASNIVGSWNWLSGCWPYAWLRQFISKDRGHLCPSPSVLEIVFGLPHHLVLLRSLTVSGDYT</sequence>
<proteinExistence type="predicted"/>
<gene>
    <name evidence="1" type="ORF">GDO54_018197</name>
</gene>
<accession>A0AAV2ZT52</accession>